<dbReference type="PANTHER" id="PTHR35271">
    <property type="entry name" value="ABC TRANSPORTER, SUBSTRATE-BINDING LIPOPROTEIN-RELATED"/>
    <property type="match status" value="1"/>
</dbReference>
<dbReference type="InterPro" id="IPR028082">
    <property type="entry name" value="Peripla_BP_I"/>
</dbReference>
<keyword evidence="1" id="KW-0732">Signal</keyword>
<dbReference type="EMBL" id="JRFJ01000001">
    <property type="protein sequence ID" value="KHJ55918.1"/>
    <property type="molecule type" value="Genomic_DNA"/>
</dbReference>
<sequence length="322" mass="32539">MRKTALAFVTALSLSASALATAAFAADASVAVTAIVEHPALDAVRDGVKEALEEAGFKDGENLTFSYESAQGNPGTAAQIARQFIGEGPDVIVAISTPSAQAVVSATRDIPVVFTAVTDPVGAQLVQSMEAPGGNVTGISDMSPVAEHVALIQEILPQAKTIGFLYNPGETNSVSSLAALKTAAEAAGLSVVESTASRSSEVQNAARALVGRADVMYVPTDNTIVSALESAVGVAEESDVPLVTADTDSVSRGALAALGFNYHEVGKETGAVVVRILNGEAAGDIPVAVASGSNLVVNKAAAEKMGVTLPAAVLERANQVVE</sequence>
<dbReference type="AlphaFoldDB" id="A0A0B1Q4Y5"/>
<evidence type="ECO:0000313" key="3">
    <source>
        <dbReference type="Proteomes" id="UP000030826"/>
    </source>
</evidence>
<dbReference type="Pfam" id="PF04392">
    <property type="entry name" value="ABC_sub_bind"/>
    <property type="match status" value="1"/>
</dbReference>
<name>A0A0B1Q4Y5_9HYPH</name>
<dbReference type="SUPFAM" id="SSF53822">
    <property type="entry name" value="Periplasmic binding protein-like I"/>
    <property type="match status" value="1"/>
</dbReference>
<dbReference type="Gene3D" id="3.40.50.2300">
    <property type="match status" value="2"/>
</dbReference>
<protein>
    <submittedName>
        <fullName evidence="2">ABC transporter permease</fullName>
    </submittedName>
</protein>
<dbReference type="CDD" id="cd06325">
    <property type="entry name" value="PBP1_ABC_unchar_transporter"/>
    <property type="match status" value="1"/>
</dbReference>
<dbReference type="OrthoDB" id="9776955at2"/>
<proteinExistence type="predicted"/>
<dbReference type="Proteomes" id="UP000030826">
    <property type="component" value="Unassembled WGS sequence"/>
</dbReference>
<dbReference type="PANTHER" id="PTHR35271:SF1">
    <property type="entry name" value="ABC TRANSPORTER, SUBSTRATE-BINDING LIPOPROTEIN"/>
    <property type="match status" value="1"/>
</dbReference>
<dbReference type="InterPro" id="IPR007487">
    <property type="entry name" value="ABC_transpt-TYRBP-like"/>
</dbReference>
<reference evidence="2 3" key="1">
    <citation type="submission" date="2014-09" db="EMBL/GenBank/DDBJ databases">
        <title>Isolation and characterization of Aurantimonas altamirensis ON-56566 from clinical sample following a dog bite.</title>
        <authorList>
            <person name="Eshaghi A."/>
            <person name="Li A."/>
            <person name="Shahinas D."/>
            <person name="Bahn P."/>
            <person name="Kus J.V."/>
            <person name="Patel S.N."/>
        </authorList>
    </citation>
    <scope>NUCLEOTIDE SEQUENCE [LARGE SCALE GENOMIC DNA]</scope>
    <source>
        <strain evidence="2 3">ON-56566</strain>
    </source>
</reference>
<accession>A0A0B1Q4Y5</accession>
<evidence type="ECO:0000256" key="1">
    <source>
        <dbReference type="SAM" id="SignalP"/>
    </source>
</evidence>
<dbReference type="RefSeq" id="WP_039190814.1">
    <property type="nucleotide sequence ID" value="NZ_JRFJ01000001.1"/>
</dbReference>
<feature type="chain" id="PRO_5002081218" evidence="1">
    <location>
        <begin position="26"/>
        <end position="322"/>
    </location>
</feature>
<comment type="caution">
    <text evidence="2">The sequence shown here is derived from an EMBL/GenBank/DDBJ whole genome shotgun (WGS) entry which is preliminary data.</text>
</comment>
<feature type="signal peptide" evidence="1">
    <location>
        <begin position="1"/>
        <end position="25"/>
    </location>
</feature>
<organism evidence="2 3">
    <name type="scientific">Aureimonas altamirensis</name>
    <dbReference type="NCBI Taxonomy" id="370622"/>
    <lineage>
        <taxon>Bacteria</taxon>
        <taxon>Pseudomonadati</taxon>
        <taxon>Pseudomonadota</taxon>
        <taxon>Alphaproteobacteria</taxon>
        <taxon>Hyphomicrobiales</taxon>
        <taxon>Aurantimonadaceae</taxon>
        <taxon>Aureimonas</taxon>
    </lineage>
</organism>
<gene>
    <name evidence="2" type="ORF">LA66_04660</name>
</gene>
<evidence type="ECO:0000313" key="2">
    <source>
        <dbReference type="EMBL" id="KHJ55918.1"/>
    </source>
</evidence>
<dbReference type="STRING" id="370622.LA66_04660"/>